<organism evidence="10 11">
    <name type="scientific">Rhizoctonia solani</name>
    <dbReference type="NCBI Taxonomy" id="456999"/>
    <lineage>
        <taxon>Eukaryota</taxon>
        <taxon>Fungi</taxon>
        <taxon>Dikarya</taxon>
        <taxon>Basidiomycota</taxon>
        <taxon>Agaricomycotina</taxon>
        <taxon>Agaricomycetes</taxon>
        <taxon>Cantharellales</taxon>
        <taxon>Ceratobasidiaceae</taxon>
        <taxon>Rhizoctonia</taxon>
    </lineage>
</organism>
<dbReference type="SMART" id="SM00220">
    <property type="entry name" value="S_TKc"/>
    <property type="match status" value="1"/>
</dbReference>
<evidence type="ECO:0000256" key="8">
    <source>
        <dbReference type="ARBA" id="ARBA00048679"/>
    </source>
</evidence>
<dbReference type="EMBL" id="CAJMWX010001013">
    <property type="protein sequence ID" value="CAE6443972.1"/>
    <property type="molecule type" value="Genomic_DNA"/>
</dbReference>
<comment type="catalytic activity">
    <reaction evidence="7">
        <text>L-threonyl-[protein] + ATP = O-phospho-L-threonyl-[protein] + ADP + H(+)</text>
        <dbReference type="Rhea" id="RHEA:46608"/>
        <dbReference type="Rhea" id="RHEA-COMP:11060"/>
        <dbReference type="Rhea" id="RHEA-COMP:11605"/>
        <dbReference type="ChEBI" id="CHEBI:15378"/>
        <dbReference type="ChEBI" id="CHEBI:30013"/>
        <dbReference type="ChEBI" id="CHEBI:30616"/>
        <dbReference type="ChEBI" id="CHEBI:61977"/>
        <dbReference type="ChEBI" id="CHEBI:456216"/>
        <dbReference type="EC" id="2.7.11.1"/>
    </reaction>
</comment>
<dbReference type="PROSITE" id="PS50011">
    <property type="entry name" value="PROTEIN_KINASE_DOM"/>
    <property type="match status" value="1"/>
</dbReference>
<comment type="caution">
    <text evidence="10">The sequence shown here is derived from an EMBL/GenBank/DDBJ whole genome shotgun (WGS) entry which is preliminary data.</text>
</comment>
<comment type="catalytic activity">
    <reaction evidence="8">
        <text>L-seryl-[protein] + ATP = O-phospho-L-seryl-[protein] + ADP + H(+)</text>
        <dbReference type="Rhea" id="RHEA:17989"/>
        <dbReference type="Rhea" id="RHEA-COMP:9863"/>
        <dbReference type="Rhea" id="RHEA-COMP:11604"/>
        <dbReference type="ChEBI" id="CHEBI:15378"/>
        <dbReference type="ChEBI" id="CHEBI:29999"/>
        <dbReference type="ChEBI" id="CHEBI:30616"/>
        <dbReference type="ChEBI" id="CHEBI:83421"/>
        <dbReference type="ChEBI" id="CHEBI:456216"/>
        <dbReference type="EC" id="2.7.11.1"/>
    </reaction>
</comment>
<evidence type="ECO:0000256" key="2">
    <source>
        <dbReference type="ARBA" id="ARBA00022527"/>
    </source>
</evidence>
<accession>A0A8H3AYZ3</accession>
<dbReference type="Gene3D" id="1.10.510.10">
    <property type="entry name" value="Transferase(Phosphotransferase) domain 1"/>
    <property type="match status" value="1"/>
</dbReference>
<dbReference type="InterPro" id="IPR008271">
    <property type="entry name" value="Ser/Thr_kinase_AS"/>
</dbReference>
<evidence type="ECO:0000256" key="3">
    <source>
        <dbReference type="ARBA" id="ARBA00022679"/>
    </source>
</evidence>
<keyword evidence="3" id="KW-0808">Transferase</keyword>
<dbReference type="InterPro" id="IPR000719">
    <property type="entry name" value="Prot_kinase_dom"/>
</dbReference>
<dbReference type="PANTHER" id="PTHR48012:SF10">
    <property type="entry name" value="FI20177P1"/>
    <property type="match status" value="1"/>
</dbReference>
<dbReference type="PANTHER" id="PTHR48012">
    <property type="entry name" value="STERILE20-LIKE KINASE, ISOFORM B-RELATED"/>
    <property type="match status" value="1"/>
</dbReference>
<evidence type="ECO:0000256" key="7">
    <source>
        <dbReference type="ARBA" id="ARBA00047899"/>
    </source>
</evidence>
<dbReference type="GO" id="GO:0005524">
    <property type="term" value="F:ATP binding"/>
    <property type="evidence" value="ECO:0007669"/>
    <property type="project" value="UniProtKB-KW"/>
</dbReference>
<keyword evidence="4" id="KW-0547">Nucleotide-binding</keyword>
<dbReference type="Proteomes" id="UP000663888">
    <property type="component" value="Unassembled WGS sequence"/>
</dbReference>
<proteinExistence type="inferred from homology"/>
<feature type="domain" description="Protein kinase" evidence="9">
    <location>
        <begin position="1"/>
        <end position="176"/>
    </location>
</feature>
<dbReference type="InterPro" id="IPR011009">
    <property type="entry name" value="Kinase-like_dom_sf"/>
</dbReference>
<evidence type="ECO:0000256" key="4">
    <source>
        <dbReference type="ARBA" id="ARBA00022741"/>
    </source>
</evidence>
<evidence type="ECO:0000256" key="5">
    <source>
        <dbReference type="ARBA" id="ARBA00022777"/>
    </source>
</evidence>
<reference evidence="10" key="1">
    <citation type="submission" date="2021-01" db="EMBL/GenBank/DDBJ databases">
        <authorList>
            <person name="Kaushik A."/>
        </authorList>
    </citation>
    <scope>NUCLEOTIDE SEQUENCE</scope>
    <source>
        <strain evidence="10">AG4-R118</strain>
    </source>
</reference>
<dbReference type="PROSITE" id="PS00108">
    <property type="entry name" value="PROTEIN_KINASE_ST"/>
    <property type="match status" value="1"/>
</dbReference>
<keyword evidence="6" id="KW-0067">ATP-binding</keyword>
<dbReference type="InterPro" id="IPR050629">
    <property type="entry name" value="STE20/SPS1-PAK"/>
</dbReference>
<dbReference type="Pfam" id="PF00069">
    <property type="entry name" value="Pkinase"/>
    <property type="match status" value="1"/>
</dbReference>
<gene>
    <name evidence="10" type="ORF">RDB_LOCUS55368</name>
</gene>
<comment type="similarity">
    <text evidence="1">Belongs to the protein kinase superfamily. STE Ser/Thr protein kinase family. STE20 subfamily.</text>
</comment>
<evidence type="ECO:0000256" key="1">
    <source>
        <dbReference type="ARBA" id="ARBA00008874"/>
    </source>
</evidence>
<name>A0A8H3AYZ3_9AGAM</name>
<evidence type="ECO:0000313" key="11">
    <source>
        <dbReference type="Proteomes" id="UP000663888"/>
    </source>
</evidence>
<keyword evidence="2" id="KW-0723">Serine/threonine-protein kinase</keyword>
<dbReference type="AlphaFoldDB" id="A0A8H3AYZ3"/>
<sequence>MDNGSLSKQLGLKSLHNRLKFCIELAGTVEYLHTMGIVHGDIKADNILISNSFEVQLADFGNATLVEYRTLLFTQTSPQFACSPRFTAPEILDDSIKKYTTKSDIYALGMKILHILTGQLPYADYSDTAALAKVFRKIPPPRPRFDGILRSQRAKDTLWAMEVKQVLTETERDSCT</sequence>
<dbReference type="SUPFAM" id="SSF56112">
    <property type="entry name" value="Protein kinase-like (PK-like)"/>
    <property type="match status" value="1"/>
</dbReference>
<evidence type="ECO:0000256" key="6">
    <source>
        <dbReference type="ARBA" id="ARBA00022840"/>
    </source>
</evidence>
<dbReference type="GO" id="GO:0004674">
    <property type="term" value="F:protein serine/threonine kinase activity"/>
    <property type="evidence" value="ECO:0007669"/>
    <property type="project" value="UniProtKB-KW"/>
</dbReference>
<keyword evidence="5" id="KW-0418">Kinase</keyword>
<evidence type="ECO:0000259" key="9">
    <source>
        <dbReference type="PROSITE" id="PS50011"/>
    </source>
</evidence>
<protein>
    <recommendedName>
        <fullName evidence="9">Protein kinase domain-containing protein</fullName>
    </recommendedName>
</protein>
<evidence type="ECO:0000313" key="10">
    <source>
        <dbReference type="EMBL" id="CAE6443972.1"/>
    </source>
</evidence>
<dbReference type="GO" id="GO:0005737">
    <property type="term" value="C:cytoplasm"/>
    <property type="evidence" value="ECO:0007669"/>
    <property type="project" value="TreeGrafter"/>
</dbReference>